<keyword evidence="4" id="KW-0966">Cell projection</keyword>
<keyword evidence="4" id="KW-0969">Cilium</keyword>
<dbReference type="PANTHER" id="PTHR12509:SF9">
    <property type="entry name" value="SPERM FLAGELLAR PROTEIN 1 ISOFORM X1"/>
    <property type="match status" value="1"/>
</dbReference>
<dbReference type="InterPro" id="IPR036872">
    <property type="entry name" value="CH_dom_sf"/>
</dbReference>
<dbReference type="FunFam" id="1.10.418.10:FF:000059">
    <property type="entry name" value="RIKEN cDNA 6430531B16 gene"/>
    <property type="match status" value="1"/>
</dbReference>
<reference evidence="4 5" key="1">
    <citation type="journal article" date="2017" name="PLoS Biol.">
        <title>The sea cucumber genome provides insights into morphological evolution and visceral regeneration.</title>
        <authorList>
            <person name="Zhang X."/>
            <person name="Sun L."/>
            <person name="Yuan J."/>
            <person name="Sun Y."/>
            <person name="Gao Y."/>
            <person name="Zhang L."/>
            <person name="Li S."/>
            <person name="Dai H."/>
            <person name="Hamel J.F."/>
            <person name="Liu C."/>
            <person name="Yu Y."/>
            <person name="Liu S."/>
            <person name="Lin W."/>
            <person name="Guo K."/>
            <person name="Jin S."/>
            <person name="Xu P."/>
            <person name="Storey K.B."/>
            <person name="Huan P."/>
            <person name="Zhang T."/>
            <person name="Zhou Y."/>
            <person name="Zhang J."/>
            <person name="Lin C."/>
            <person name="Li X."/>
            <person name="Xing L."/>
            <person name="Huo D."/>
            <person name="Sun M."/>
            <person name="Wang L."/>
            <person name="Mercier A."/>
            <person name="Li F."/>
            <person name="Yang H."/>
            <person name="Xiang J."/>
        </authorList>
    </citation>
    <scope>NUCLEOTIDE SEQUENCE [LARGE SCALE GENOMIC DNA]</scope>
    <source>
        <strain evidence="4">Shaxun</strain>
        <tissue evidence="4">Muscle</tissue>
    </source>
</reference>
<feature type="region of interest" description="Disordered" evidence="2">
    <location>
        <begin position="278"/>
        <end position="318"/>
    </location>
</feature>
<dbReference type="Pfam" id="PF06294">
    <property type="entry name" value="CH_2"/>
    <property type="match status" value="1"/>
</dbReference>
<organism evidence="4 5">
    <name type="scientific">Stichopus japonicus</name>
    <name type="common">Sea cucumber</name>
    <dbReference type="NCBI Taxonomy" id="307972"/>
    <lineage>
        <taxon>Eukaryota</taxon>
        <taxon>Metazoa</taxon>
        <taxon>Echinodermata</taxon>
        <taxon>Eleutherozoa</taxon>
        <taxon>Echinozoa</taxon>
        <taxon>Holothuroidea</taxon>
        <taxon>Aspidochirotacea</taxon>
        <taxon>Aspidochirotida</taxon>
        <taxon>Stichopodidae</taxon>
        <taxon>Apostichopus</taxon>
    </lineage>
</organism>
<feature type="coiled-coil region" evidence="1">
    <location>
        <begin position="205"/>
        <end position="232"/>
    </location>
</feature>
<dbReference type="GO" id="GO:0008017">
    <property type="term" value="F:microtubule binding"/>
    <property type="evidence" value="ECO:0007669"/>
    <property type="project" value="TreeGrafter"/>
</dbReference>
<dbReference type="GO" id="GO:0005930">
    <property type="term" value="C:axoneme"/>
    <property type="evidence" value="ECO:0007669"/>
    <property type="project" value="TreeGrafter"/>
</dbReference>
<comment type="caution">
    <text evidence="4">The sequence shown here is derived from an EMBL/GenBank/DDBJ whole genome shotgun (WGS) entry which is preliminary data.</text>
</comment>
<evidence type="ECO:0000256" key="1">
    <source>
        <dbReference type="SAM" id="Coils"/>
    </source>
</evidence>
<feature type="domain" description="Calponin-homology (CH)" evidence="3">
    <location>
        <begin position="15"/>
        <end position="120"/>
    </location>
</feature>
<name>A0A2G8K0N0_STIJA</name>
<dbReference type="STRING" id="307972.A0A2G8K0N0"/>
<dbReference type="Proteomes" id="UP000230750">
    <property type="component" value="Unassembled WGS sequence"/>
</dbReference>
<dbReference type="EMBL" id="MRZV01001009">
    <property type="protein sequence ID" value="PIK41552.1"/>
    <property type="molecule type" value="Genomic_DNA"/>
</dbReference>
<keyword evidence="1" id="KW-0175">Coiled coil</keyword>
<dbReference type="GO" id="GO:0051493">
    <property type="term" value="P:regulation of cytoskeleton organization"/>
    <property type="evidence" value="ECO:0007669"/>
    <property type="project" value="TreeGrafter"/>
</dbReference>
<protein>
    <submittedName>
        <fullName evidence="4">Putative sperm flagellar protein 1-like</fullName>
    </submittedName>
</protein>
<dbReference type="InterPro" id="IPR001715">
    <property type="entry name" value="CH_dom"/>
</dbReference>
<feature type="compositionally biased region" description="Basic and acidic residues" evidence="2">
    <location>
        <begin position="285"/>
        <end position="304"/>
    </location>
</feature>
<evidence type="ECO:0000259" key="3">
    <source>
        <dbReference type="PROSITE" id="PS50021"/>
    </source>
</evidence>
<dbReference type="Gene3D" id="1.10.418.10">
    <property type="entry name" value="Calponin-like domain"/>
    <property type="match status" value="1"/>
</dbReference>
<gene>
    <name evidence="4" type="ORF">BSL78_21603</name>
</gene>
<keyword evidence="5" id="KW-1185">Reference proteome</keyword>
<evidence type="ECO:0000256" key="2">
    <source>
        <dbReference type="SAM" id="MobiDB-lite"/>
    </source>
</evidence>
<dbReference type="InterPro" id="IPR010441">
    <property type="entry name" value="CH_2"/>
</dbReference>
<sequence>MKDTDSKDEMTALDDQQLQELYAWVDEITLSRPKRNITRDFSDGVLVAEVVHFFIPRIVELHNYTPANSTMQKMGNWGTLNRKVFTKINFNIPESVIRSICNCKAGVIEVILLQLRQKIEKYLGKNKPSMSPDGYYGGQEVGSFSDRSEKHKRKLVPAGKPPKHAAPAPKAPTVHNHPPPSNLAKARSLTHINRSDLPPEIRDLLDEKEQALLASQETVQILQAKVRRLENLLHLKDVRIEEIPSHGPLVITVNGDSDSSDEEPDADPFFEMKQYIKQARNSTKQPKETQKDDSIKDEPKEKVIPKTPEALNKLPETHLAEYRRLKEEIARREQKKGS</sequence>
<dbReference type="OrthoDB" id="193300at2759"/>
<dbReference type="AlphaFoldDB" id="A0A2G8K0N0"/>
<evidence type="ECO:0000313" key="5">
    <source>
        <dbReference type="Proteomes" id="UP000230750"/>
    </source>
</evidence>
<accession>A0A2G8K0N0</accession>
<evidence type="ECO:0000313" key="4">
    <source>
        <dbReference type="EMBL" id="PIK41552.1"/>
    </source>
</evidence>
<proteinExistence type="predicted"/>
<dbReference type="SUPFAM" id="SSF47576">
    <property type="entry name" value="Calponin-homology domain, CH-domain"/>
    <property type="match status" value="1"/>
</dbReference>
<dbReference type="InterPro" id="IPR052111">
    <property type="entry name" value="Spermatogenesis_Ciliary_MAP"/>
</dbReference>
<feature type="region of interest" description="Disordered" evidence="2">
    <location>
        <begin position="133"/>
        <end position="179"/>
    </location>
</feature>
<dbReference type="PROSITE" id="PS50021">
    <property type="entry name" value="CH"/>
    <property type="match status" value="1"/>
</dbReference>
<keyword evidence="4" id="KW-0282">Flagellum</keyword>
<dbReference type="PANTHER" id="PTHR12509">
    <property type="entry name" value="SPERMATOGENESIS-ASSOCIATED 4-RELATED"/>
    <property type="match status" value="1"/>
</dbReference>